<evidence type="ECO:0000256" key="3">
    <source>
        <dbReference type="ARBA" id="ARBA00012590"/>
    </source>
</evidence>
<keyword evidence="6" id="KW-0378">Hydrolase</keyword>
<dbReference type="SMART" id="SM00633">
    <property type="entry name" value="Glyco_10"/>
    <property type="match status" value="1"/>
</dbReference>
<evidence type="ECO:0000256" key="8">
    <source>
        <dbReference type="ARBA" id="ARBA00023295"/>
    </source>
</evidence>
<dbReference type="Gene3D" id="2.60.120.260">
    <property type="entry name" value="Galactose-binding domain-like"/>
    <property type="match status" value="1"/>
</dbReference>
<proteinExistence type="inferred from homology"/>
<organism evidence="11 12">
    <name type="scientific">Haloferula chungangensis</name>
    <dbReference type="NCBI Taxonomy" id="1048331"/>
    <lineage>
        <taxon>Bacteria</taxon>
        <taxon>Pseudomonadati</taxon>
        <taxon>Verrucomicrobiota</taxon>
        <taxon>Verrucomicrobiia</taxon>
        <taxon>Verrucomicrobiales</taxon>
        <taxon>Verrucomicrobiaceae</taxon>
        <taxon>Haloferula</taxon>
    </lineage>
</organism>
<dbReference type="SUPFAM" id="SSF51445">
    <property type="entry name" value="(Trans)glycosidases"/>
    <property type="match status" value="1"/>
</dbReference>
<evidence type="ECO:0000313" key="11">
    <source>
        <dbReference type="EMBL" id="MFC7335944.1"/>
    </source>
</evidence>
<dbReference type="PANTHER" id="PTHR31490">
    <property type="entry name" value="GLYCOSYL HYDROLASE"/>
    <property type="match status" value="1"/>
</dbReference>
<evidence type="ECO:0000256" key="7">
    <source>
        <dbReference type="ARBA" id="ARBA00023277"/>
    </source>
</evidence>
<name>A0ABW2L3S6_9BACT</name>
<evidence type="ECO:0000256" key="4">
    <source>
        <dbReference type="ARBA" id="ARBA00022651"/>
    </source>
</evidence>
<evidence type="ECO:0000259" key="10">
    <source>
        <dbReference type="PROSITE" id="PS51760"/>
    </source>
</evidence>
<protein>
    <recommendedName>
        <fullName evidence="3">endo-1,4-beta-xylanase</fullName>
        <ecNumber evidence="3">3.2.1.8</ecNumber>
    </recommendedName>
</protein>
<evidence type="ECO:0000256" key="6">
    <source>
        <dbReference type="ARBA" id="ARBA00022801"/>
    </source>
</evidence>
<accession>A0ABW2L3S6</accession>
<dbReference type="EMBL" id="JBHTBS010000001">
    <property type="protein sequence ID" value="MFC7335944.1"/>
    <property type="molecule type" value="Genomic_DNA"/>
</dbReference>
<dbReference type="Pfam" id="PF00331">
    <property type="entry name" value="Glyco_hydro_10"/>
    <property type="match status" value="1"/>
</dbReference>
<reference evidence="12" key="1">
    <citation type="journal article" date="2019" name="Int. J. Syst. Evol. Microbiol.">
        <title>The Global Catalogue of Microorganisms (GCM) 10K type strain sequencing project: providing services to taxonomists for standard genome sequencing and annotation.</title>
        <authorList>
            <consortium name="The Broad Institute Genomics Platform"/>
            <consortium name="The Broad Institute Genome Sequencing Center for Infectious Disease"/>
            <person name="Wu L."/>
            <person name="Ma J."/>
        </authorList>
    </citation>
    <scope>NUCLEOTIDE SEQUENCE [LARGE SCALE GENOMIC DNA]</scope>
    <source>
        <strain evidence="12">CGMCC 4.1467</strain>
    </source>
</reference>
<evidence type="ECO:0000256" key="1">
    <source>
        <dbReference type="ARBA" id="ARBA00000681"/>
    </source>
</evidence>
<evidence type="ECO:0000256" key="2">
    <source>
        <dbReference type="ARBA" id="ARBA00007495"/>
    </source>
</evidence>
<keyword evidence="12" id="KW-1185">Reference proteome</keyword>
<feature type="domain" description="GH10" evidence="10">
    <location>
        <begin position="282"/>
        <end position="568"/>
    </location>
</feature>
<comment type="catalytic activity">
    <reaction evidence="1">
        <text>Endohydrolysis of (1-&gt;4)-beta-D-xylosidic linkages in xylans.</text>
        <dbReference type="EC" id="3.2.1.8"/>
    </reaction>
</comment>
<dbReference type="Proteomes" id="UP001596472">
    <property type="component" value="Unassembled WGS sequence"/>
</dbReference>
<dbReference type="InterPro" id="IPR001000">
    <property type="entry name" value="GH10_dom"/>
</dbReference>
<dbReference type="PANTHER" id="PTHR31490:SF88">
    <property type="entry name" value="BETA-XYLANASE"/>
    <property type="match status" value="1"/>
</dbReference>
<dbReference type="RefSeq" id="WP_379708558.1">
    <property type="nucleotide sequence ID" value="NZ_JBHTBS010000001.1"/>
</dbReference>
<keyword evidence="9" id="KW-0624">Polysaccharide degradation</keyword>
<dbReference type="InterPro" id="IPR017853">
    <property type="entry name" value="GH"/>
</dbReference>
<evidence type="ECO:0000313" key="12">
    <source>
        <dbReference type="Proteomes" id="UP001596472"/>
    </source>
</evidence>
<evidence type="ECO:0000256" key="5">
    <source>
        <dbReference type="ARBA" id="ARBA00022729"/>
    </source>
</evidence>
<dbReference type="EC" id="3.2.1.8" evidence="3"/>
<dbReference type="PROSITE" id="PS51760">
    <property type="entry name" value="GH10_2"/>
    <property type="match status" value="1"/>
</dbReference>
<comment type="caution">
    <text evidence="11">The sequence shown here is derived from an EMBL/GenBank/DDBJ whole genome shotgun (WGS) entry which is preliminary data.</text>
</comment>
<keyword evidence="5" id="KW-0732">Signal</keyword>
<gene>
    <name evidence="11" type="ORF">ACFQY0_02040</name>
</gene>
<keyword evidence="8" id="KW-0326">Glycosidase</keyword>
<dbReference type="InterPro" id="IPR044846">
    <property type="entry name" value="GH10"/>
</dbReference>
<keyword evidence="4" id="KW-0858">Xylan degradation</keyword>
<comment type="similarity">
    <text evidence="2">Belongs to the glycosyl hydrolase 10 (cellulase F) family.</text>
</comment>
<dbReference type="Gene3D" id="3.20.20.80">
    <property type="entry name" value="Glycosidases"/>
    <property type="match status" value="1"/>
</dbReference>
<keyword evidence="7" id="KW-0119">Carbohydrate metabolism</keyword>
<evidence type="ECO:0000256" key="9">
    <source>
        <dbReference type="ARBA" id="ARBA00023326"/>
    </source>
</evidence>
<sequence length="625" mass="70748">MIERRLLMAGWGLMALSLTIGALFGAEPIVPPEGGKDSIAWRSSEKPRVRMPDVEAEGDWKTVDEATFARAFQVSFGKGAAKEAKDVQLIVPLQQAVNKGDTLLISFWIRRPESGGEPGPVSVFLQQAGGKPRYEYSFSAYRPWQQHVRAFEAPADYDRGKGNVGIHLGAAGPSIEIGDLRLLNYGAHVAVGDLPKSSVSYIGREPDAAWRKQALERIERIRKGDLKIEVVDAEGHPIKGAEVKVEMQRHSFLFGNTVRSAILGATEDKLPITKDANGGPVRVSAEDVRRYRQVVKDYCAAVTFESELRPHVWKLQTSGNVAWQEKFRVFTEQAVPWLQENGIKIRGHYIAWGAIDYNAVEKQFVGDPEGHRKWLWQHMADVLPRTSDFVDEWDTLNHIVAWGKHTYEIEYGGLEIYADIMKEARRLAPNARHAINEGKVLPDGYKREPYLRMIRFLNEKGQAPDVVGFMAHFDLTTLTPPEELLRVYDEFAEIAPRLQLSEFDVETGDDENLQADFYRDVMIASFSHPNFEAIIQWGFWENAHWKPHAALWRADWSLKPAGEVFVDLVKRQWWTKETVLTDRVGTCKVRGFLGDYKVTVEHDGRTMTEKVSLDADGTEARIQLN</sequence>